<evidence type="ECO:0000313" key="2">
    <source>
        <dbReference type="EMBL" id="PCH58267.1"/>
    </source>
</evidence>
<evidence type="ECO:0000259" key="1">
    <source>
        <dbReference type="PROSITE" id="PS51725"/>
    </source>
</evidence>
<dbReference type="EMBL" id="NVQR01000168">
    <property type="protein sequence ID" value="PCH58267.1"/>
    <property type="molecule type" value="Genomic_DNA"/>
</dbReference>
<dbReference type="InterPro" id="IPR011008">
    <property type="entry name" value="Dimeric_a/b-barrel"/>
</dbReference>
<organism evidence="2 3">
    <name type="scientific">SAR86 cluster bacterium</name>
    <dbReference type="NCBI Taxonomy" id="2030880"/>
    <lineage>
        <taxon>Bacteria</taxon>
        <taxon>Pseudomonadati</taxon>
        <taxon>Pseudomonadota</taxon>
        <taxon>Gammaproteobacteria</taxon>
        <taxon>SAR86 cluster</taxon>
    </lineage>
</organism>
<proteinExistence type="predicted"/>
<accession>A0A2A4MEV5</accession>
<dbReference type="Proteomes" id="UP000218172">
    <property type="component" value="Unassembled WGS sequence"/>
</dbReference>
<dbReference type="Gene3D" id="3.30.70.100">
    <property type="match status" value="1"/>
</dbReference>
<dbReference type="AlphaFoldDB" id="A0A2A4MEV5"/>
<comment type="caution">
    <text evidence="2">The sequence shown here is derived from an EMBL/GenBank/DDBJ whole genome shotgun (WGS) entry which is preliminary data.</text>
</comment>
<dbReference type="PROSITE" id="PS51725">
    <property type="entry name" value="ABM"/>
    <property type="match status" value="1"/>
</dbReference>
<protein>
    <submittedName>
        <fullName evidence="2">Antibiotic biosynthesis monooxygenase</fullName>
    </submittedName>
</protein>
<dbReference type="SUPFAM" id="SSF54909">
    <property type="entry name" value="Dimeric alpha+beta barrel"/>
    <property type="match status" value="1"/>
</dbReference>
<sequence length="107" mass="12758">MVLEVAILNIKPGLNQQFETAFSEAQNIITAMPGYMSHQLQHCIEQPSRYILLVNWQTLEHHTEGFRKSAQYQIWRELLHHFYQPFPEVEHYTRLFDSQDSEQDINL</sequence>
<feature type="domain" description="ABM" evidence="1">
    <location>
        <begin position="2"/>
        <end position="91"/>
    </location>
</feature>
<name>A0A2A4MEV5_9GAMM</name>
<evidence type="ECO:0000313" key="3">
    <source>
        <dbReference type="Proteomes" id="UP000218172"/>
    </source>
</evidence>
<keyword evidence="2" id="KW-0560">Oxidoreductase</keyword>
<dbReference type="InterPro" id="IPR007138">
    <property type="entry name" value="ABM_dom"/>
</dbReference>
<reference evidence="3" key="1">
    <citation type="submission" date="2017-08" db="EMBL/GenBank/DDBJ databases">
        <title>A dynamic microbial community with high functional redundancy inhabits the cold, oxic subseafloor aquifer.</title>
        <authorList>
            <person name="Tully B.J."/>
            <person name="Wheat C.G."/>
            <person name="Glazer B.T."/>
            <person name="Huber J.A."/>
        </authorList>
    </citation>
    <scope>NUCLEOTIDE SEQUENCE [LARGE SCALE GENOMIC DNA]</scope>
</reference>
<gene>
    <name evidence="2" type="ORF">COC19_08625</name>
</gene>
<dbReference type="GO" id="GO:0004497">
    <property type="term" value="F:monooxygenase activity"/>
    <property type="evidence" value="ECO:0007669"/>
    <property type="project" value="UniProtKB-KW"/>
</dbReference>
<keyword evidence="2" id="KW-0503">Monooxygenase</keyword>
<dbReference type="Pfam" id="PF03992">
    <property type="entry name" value="ABM"/>
    <property type="match status" value="1"/>
</dbReference>